<proteinExistence type="predicted"/>
<dbReference type="GO" id="GO:0006355">
    <property type="term" value="P:regulation of DNA-templated transcription"/>
    <property type="evidence" value="ECO:0007669"/>
    <property type="project" value="InterPro"/>
</dbReference>
<dbReference type="InterPro" id="IPR036388">
    <property type="entry name" value="WH-like_DNA-bd_sf"/>
</dbReference>
<gene>
    <name evidence="6" type="ORF">TMPK1_30100</name>
</gene>
<feature type="DNA-binding region" description="OmpR/PhoB-type" evidence="4">
    <location>
        <begin position="81"/>
        <end position="179"/>
    </location>
</feature>
<dbReference type="PROSITE" id="PS51755">
    <property type="entry name" value="OMPR_PHOB"/>
    <property type="match status" value="1"/>
</dbReference>
<dbReference type="GO" id="GO:0000976">
    <property type="term" value="F:transcription cis-regulatory region binding"/>
    <property type="evidence" value="ECO:0007669"/>
    <property type="project" value="TreeGrafter"/>
</dbReference>
<dbReference type="PANTHER" id="PTHR48111:SF40">
    <property type="entry name" value="PHOSPHATE REGULON TRANSCRIPTIONAL REGULATORY PROTEIN PHOB"/>
    <property type="match status" value="1"/>
</dbReference>
<dbReference type="InterPro" id="IPR016032">
    <property type="entry name" value="Sig_transdc_resp-reg_C-effctor"/>
</dbReference>
<organism evidence="6 7">
    <name type="scientific">Roseiterribacter gracilis</name>
    <dbReference type="NCBI Taxonomy" id="2812848"/>
    <lineage>
        <taxon>Bacteria</taxon>
        <taxon>Pseudomonadati</taxon>
        <taxon>Pseudomonadota</taxon>
        <taxon>Alphaproteobacteria</taxon>
        <taxon>Rhodospirillales</taxon>
        <taxon>Roseiterribacteraceae</taxon>
        <taxon>Roseiterribacter</taxon>
    </lineage>
</organism>
<dbReference type="EMBL" id="BOPV01000001">
    <property type="protein sequence ID" value="GIL40773.1"/>
    <property type="molecule type" value="Genomic_DNA"/>
</dbReference>
<reference evidence="6" key="1">
    <citation type="submission" date="2021-02" db="EMBL/GenBank/DDBJ databases">
        <title>Genome sequence of Rhodospirillales sp. strain TMPK1 isolated from soil.</title>
        <authorList>
            <person name="Nakai R."/>
            <person name="Kusada H."/>
            <person name="Tamaki H."/>
        </authorList>
    </citation>
    <scope>NUCLEOTIDE SEQUENCE</scope>
    <source>
        <strain evidence="6">TMPK1</strain>
    </source>
</reference>
<dbReference type="AlphaFoldDB" id="A0A8S8XBD4"/>
<keyword evidence="3 4" id="KW-0238">DNA-binding</keyword>
<dbReference type="PANTHER" id="PTHR48111">
    <property type="entry name" value="REGULATOR OF RPOS"/>
    <property type="match status" value="1"/>
</dbReference>
<evidence type="ECO:0000256" key="3">
    <source>
        <dbReference type="ARBA" id="ARBA00023125"/>
    </source>
</evidence>
<dbReference type="SUPFAM" id="SSF46894">
    <property type="entry name" value="C-terminal effector domain of the bipartite response regulators"/>
    <property type="match status" value="1"/>
</dbReference>
<dbReference type="InterPro" id="IPR039420">
    <property type="entry name" value="WalR-like"/>
</dbReference>
<evidence type="ECO:0000313" key="7">
    <source>
        <dbReference type="Proteomes" id="UP000681075"/>
    </source>
</evidence>
<dbReference type="CDD" id="cd00383">
    <property type="entry name" value="trans_reg_C"/>
    <property type="match status" value="1"/>
</dbReference>
<dbReference type="GO" id="GO:0005829">
    <property type="term" value="C:cytosol"/>
    <property type="evidence" value="ECO:0007669"/>
    <property type="project" value="TreeGrafter"/>
</dbReference>
<evidence type="ECO:0000313" key="6">
    <source>
        <dbReference type="EMBL" id="GIL40773.1"/>
    </source>
</evidence>
<keyword evidence="2" id="KW-0902">Two-component regulatory system</keyword>
<protein>
    <submittedName>
        <fullName evidence="6">Transcriptional regulator</fullName>
    </submittedName>
</protein>
<keyword evidence="1" id="KW-0597">Phosphoprotein</keyword>
<evidence type="ECO:0000256" key="4">
    <source>
        <dbReference type="PROSITE-ProRule" id="PRU01091"/>
    </source>
</evidence>
<dbReference type="GO" id="GO:0032993">
    <property type="term" value="C:protein-DNA complex"/>
    <property type="evidence" value="ECO:0007669"/>
    <property type="project" value="TreeGrafter"/>
</dbReference>
<name>A0A8S8XBD4_9PROT</name>
<evidence type="ECO:0000256" key="2">
    <source>
        <dbReference type="ARBA" id="ARBA00023012"/>
    </source>
</evidence>
<dbReference type="SMART" id="SM00862">
    <property type="entry name" value="Trans_reg_C"/>
    <property type="match status" value="1"/>
</dbReference>
<evidence type="ECO:0000259" key="5">
    <source>
        <dbReference type="PROSITE" id="PS51755"/>
    </source>
</evidence>
<keyword evidence="7" id="KW-1185">Reference proteome</keyword>
<dbReference type="Proteomes" id="UP000681075">
    <property type="component" value="Unassembled WGS sequence"/>
</dbReference>
<accession>A0A8S8XBD4</accession>
<dbReference type="Gene3D" id="1.10.10.10">
    <property type="entry name" value="Winged helix-like DNA-binding domain superfamily/Winged helix DNA-binding domain"/>
    <property type="match status" value="1"/>
</dbReference>
<comment type="caution">
    <text evidence="6">The sequence shown here is derived from an EMBL/GenBank/DDBJ whole genome shotgun (WGS) entry which is preliminary data.</text>
</comment>
<dbReference type="GO" id="GO:0000156">
    <property type="term" value="F:phosphorelay response regulator activity"/>
    <property type="evidence" value="ECO:0007669"/>
    <property type="project" value="TreeGrafter"/>
</dbReference>
<dbReference type="Pfam" id="PF00486">
    <property type="entry name" value="Trans_reg_C"/>
    <property type="match status" value="1"/>
</dbReference>
<evidence type="ECO:0000256" key="1">
    <source>
        <dbReference type="ARBA" id="ARBA00022553"/>
    </source>
</evidence>
<feature type="domain" description="OmpR/PhoB-type" evidence="5">
    <location>
        <begin position="81"/>
        <end position="179"/>
    </location>
</feature>
<dbReference type="InterPro" id="IPR001867">
    <property type="entry name" value="OmpR/PhoB-type_DNA-bd"/>
</dbReference>
<sequence length="179" mass="19085">MRLVAVLADDDALARALGEQLTVERGYSVRPVQAGAAPPPGSVLVANTPAGVTLSPGPGHPLPVPLRLSTLIARIEAEFAPAQRIVGAFTFEPNDRALTHELTGATVRLTELENAILLRLVDADGDVVERERLLAEVWGYSADANTHTVETHVWRLRQKLGDEAAELLVTDGGGYRLAA</sequence>